<keyword evidence="4" id="KW-0255">Endonuclease</keyword>
<dbReference type="Gene3D" id="3.30.70.270">
    <property type="match status" value="2"/>
</dbReference>
<keyword evidence="2" id="KW-0548">Nucleotidyltransferase</keyword>
<feature type="domain" description="Reverse transcriptase" evidence="7">
    <location>
        <begin position="1"/>
        <end position="70"/>
    </location>
</feature>
<evidence type="ECO:0000256" key="4">
    <source>
        <dbReference type="ARBA" id="ARBA00022759"/>
    </source>
</evidence>
<dbReference type="FunFam" id="3.30.70.270:FF:000020">
    <property type="entry name" value="Transposon Tf2-6 polyprotein-like Protein"/>
    <property type="match status" value="1"/>
</dbReference>
<dbReference type="Pfam" id="PF00078">
    <property type="entry name" value="RVT_1"/>
    <property type="match status" value="1"/>
</dbReference>
<dbReference type="Pfam" id="PF17917">
    <property type="entry name" value="RT_RNaseH"/>
    <property type="match status" value="1"/>
</dbReference>
<dbReference type="InterPro" id="IPR041373">
    <property type="entry name" value="RT_RNaseH"/>
</dbReference>
<evidence type="ECO:0000256" key="5">
    <source>
        <dbReference type="ARBA" id="ARBA00022801"/>
    </source>
</evidence>
<dbReference type="InterPro" id="IPR043502">
    <property type="entry name" value="DNA/RNA_pol_sf"/>
</dbReference>
<gene>
    <name evidence="8" type="ORF">Tci_847415</name>
</gene>
<keyword evidence="5" id="KW-0378">Hydrolase</keyword>
<keyword evidence="3" id="KW-0540">Nuclease</keyword>
<evidence type="ECO:0000259" key="7">
    <source>
        <dbReference type="PROSITE" id="PS50878"/>
    </source>
</evidence>
<keyword evidence="6 8" id="KW-0695">RNA-directed DNA polymerase</keyword>
<name>A0A699QZN3_TANCI</name>
<sequence>MDLMNRVCKPYLDKFVIVFIDDILIYSKSKREHKEHLKLILELLKREQLYAKFSKCEFWISKVQFLGHVIDSQGIHMDPAKIESIKDWASPKTAIEIRQFLGLAGYYRRFIEGFSKIARPMTKLTQKKVKFEWGDKQEEAFQVIKQKLCSAPILALPEGSEDFVVYCDVSIKGLGAVLMQREKVIAYGSRQLKVHEKNYTTHDLELGAVVFALKIWRHYLYGTKCTVFTDHKSLQHILDQKELNMRQRRWLELLSDYDCEIRYHLGKANVVADALSRKERIKPLRVR</sequence>
<dbReference type="CDD" id="cd09274">
    <property type="entry name" value="RNase_HI_RT_Ty3"/>
    <property type="match status" value="1"/>
</dbReference>
<organism evidence="8">
    <name type="scientific">Tanacetum cinerariifolium</name>
    <name type="common">Dalmatian daisy</name>
    <name type="synonym">Chrysanthemum cinerariifolium</name>
    <dbReference type="NCBI Taxonomy" id="118510"/>
    <lineage>
        <taxon>Eukaryota</taxon>
        <taxon>Viridiplantae</taxon>
        <taxon>Streptophyta</taxon>
        <taxon>Embryophyta</taxon>
        <taxon>Tracheophyta</taxon>
        <taxon>Spermatophyta</taxon>
        <taxon>Magnoliopsida</taxon>
        <taxon>eudicotyledons</taxon>
        <taxon>Gunneridae</taxon>
        <taxon>Pentapetalae</taxon>
        <taxon>asterids</taxon>
        <taxon>campanulids</taxon>
        <taxon>Asterales</taxon>
        <taxon>Asteraceae</taxon>
        <taxon>Asteroideae</taxon>
        <taxon>Anthemideae</taxon>
        <taxon>Anthemidinae</taxon>
        <taxon>Tanacetum</taxon>
    </lineage>
</organism>
<dbReference type="GO" id="GO:0016787">
    <property type="term" value="F:hydrolase activity"/>
    <property type="evidence" value="ECO:0007669"/>
    <property type="project" value="UniProtKB-KW"/>
</dbReference>
<reference evidence="8" key="1">
    <citation type="journal article" date="2019" name="Sci. Rep.">
        <title>Draft genome of Tanacetum cinerariifolium, the natural source of mosquito coil.</title>
        <authorList>
            <person name="Yamashiro T."/>
            <person name="Shiraishi A."/>
            <person name="Satake H."/>
            <person name="Nakayama K."/>
        </authorList>
    </citation>
    <scope>NUCLEOTIDE SEQUENCE</scope>
</reference>
<evidence type="ECO:0000313" key="8">
    <source>
        <dbReference type="EMBL" id="GFC75445.1"/>
    </source>
</evidence>
<evidence type="ECO:0000256" key="1">
    <source>
        <dbReference type="ARBA" id="ARBA00022679"/>
    </source>
</evidence>
<dbReference type="EMBL" id="BKCJ011051804">
    <property type="protein sequence ID" value="GFC75445.1"/>
    <property type="molecule type" value="Genomic_DNA"/>
</dbReference>
<dbReference type="FunFam" id="3.10.20.370:FF:000001">
    <property type="entry name" value="Retrovirus-related Pol polyprotein from transposon 17.6-like protein"/>
    <property type="match status" value="1"/>
</dbReference>
<proteinExistence type="predicted"/>
<keyword evidence="1" id="KW-0808">Transferase</keyword>
<dbReference type="InterPro" id="IPR050951">
    <property type="entry name" value="Retrovirus_Pol_polyprotein"/>
</dbReference>
<accession>A0A699QZN3</accession>
<protein>
    <submittedName>
        <fullName evidence="8">Putative reverse transcriptase domain-containing protein</fullName>
    </submittedName>
</protein>
<dbReference type="InterPro" id="IPR043128">
    <property type="entry name" value="Rev_trsase/Diguanyl_cyclase"/>
</dbReference>
<evidence type="ECO:0000256" key="6">
    <source>
        <dbReference type="ARBA" id="ARBA00022918"/>
    </source>
</evidence>
<dbReference type="InterPro" id="IPR000477">
    <property type="entry name" value="RT_dom"/>
</dbReference>
<dbReference type="Gene3D" id="3.10.20.370">
    <property type="match status" value="1"/>
</dbReference>
<evidence type="ECO:0000256" key="3">
    <source>
        <dbReference type="ARBA" id="ARBA00022722"/>
    </source>
</evidence>
<dbReference type="GO" id="GO:0003964">
    <property type="term" value="F:RNA-directed DNA polymerase activity"/>
    <property type="evidence" value="ECO:0007669"/>
    <property type="project" value="UniProtKB-KW"/>
</dbReference>
<dbReference type="GO" id="GO:0004519">
    <property type="term" value="F:endonuclease activity"/>
    <property type="evidence" value="ECO:0007669"/>
    <property type="project" value="UniProtKB-KW"/>
</dbReference>
<dbReference type="PANTHER" id="PTHR37984">
    <property type="entry name" value="PROTEIN CBG26694"/>
    <property type="match status" value="1"/>
</dbReference>
<feature type="non-terminal residue" evidence="8">
    <location>
        <position position="287"/>
    </location>
</feature>
<dbReference type="AlphaFoldDB" id="A0A699QZN3"/>
<dbReference type="PROSITE" id="PS50878">
    <property type="entry name" value="RT_POL"/>
    <property type="match status" value="1"/>
</dbReference>
<dbReference type="CDD" id="cd01647">
    <property type="entry name" value="RT_LTR"/>
    <property type="match status" value="1"/>
</dbReference>
<dbReference type="SUPFAM" id="SSF56672">
    <property type="entry name" value="DNA/RNA polymerases"/>
    <property type="match status" value="1"/>
</dbReference>
<evidence type="ECO:0000256" key="2">
    <source>
        <dbReference type="ARBA" id="ARBA00022695"/>
    </source>
</evidence>
<comment type="caution">
    <text evidence="8">The sequence shown here is derived from an EMBL/GenBank/DDBJ whole genome shotgun (WGS) entry which is preliminary data.</text>
</comment>
<dbReference type="PANTHER" id="PTHR37984:SF5">
    <property type="entry name" value="PROTEIN NYNRIN-LIKE"/>
    <property type="match status" value="1"/>
</dbReference>